<feature type="binding site" evidence="7">
    <location>
        <position position="222"/>
    </location>
    <ligand>
        <name>Zn(2+)</name>
        <dbReference type="ChEBI" id="CHEBI:29105"/>
        <label>2</label>
        <note>catalytic</note>
    </ligand>
</feature>
<dbReference type="GO" id="GO:0030198">
    <property type="term" value="P:extracellular matrix organization"/>
    <property type="evidence" value="ECO:0007669"/>
    <property type="project" value="TreeGrafter"/>
</dbReference>
<keyword evidence="7" id="KW-0106">Calcium</keyword>
<feature type="binding site" evidence="7">
    <location>
        <position position="214"/>
    </location>
    <ligand>
        <name>Zn(2+)</name>
        <dbReference type="ChEBI" id="CHEBI:29105"/>
        <label>2</label>
        <note>catalytic</note>
    </ligand>
</feature>
<dbReference type="GO" id="GO:0008270">
    <property type="term" value="F:zinc ion binding"/>
    <property type="evidence" value="ECO:0007669"/>
    <property type="project" value="InterPro"/>
</dbReference>
<dbReference type="OrthoDB" id="406838at2759"/>
<dbReference type="GO" id="GO:0004222">
    <property type="term" value="F:metalloendopeptidase activity"/>
    <property type="evidence" value="ECO:0007669"/>
    <property type="project" value="InterPro"/>
</dbReference>
<keyword evidence="5 7" id="KW-0862">Zinc</keyword>
<sequence>MRVASLLMLVSVIGTGYSGAPGTSGSLDEPAIKEQLEKEAKVSGYDPRLSPTRRFRRFQRAFLLYPSGEIDVPTHSKFSEYRCANRDMYNGNPLKDLSKKELWKKSILLWNVTSFPSSLSISQTREACDEAFEKWREVAGIEFVETKNASKADIIISFGDLPEIFTNAGATRPLKSRIILGKDQIWGYRNHIPRGISLFHTLLHEIGHTLGLRHNFFRGSIMYPILKPALVPYGTLAGVPNIDKLSLRKLYGRIVLHLMSEIQKLLNVYHVRDRKFIDDGRKIQDVFPRGPGFVNATVSSDNLVLLFAERAIYGYEYDGVTFLEAPGFPRELHGRVLFYPQAAFPLNNGSVILLSGNVFAIYNVHENAPSFLNDKTRYFPNLPDDLRSGVPKDIRSVEAYWMFDENTVLIDKSILVLSSIDLSINTDII</sequence>
<dbReference type="GO" id="GO:0031012">
    <property type="term" value="C:extracellular matrix"/>
    <property type="evidence" value="ECO:0007669"/>
    <property type="project" value="InterPro"/>
</dbReference>
<dbReference type="PANTHER" id="PTHR10201">
    <property type="entry name" value="MATRIX METALLOPROTEINASE"/>
    <property type="match status" value="1"/>
</dbReference>
<feature type="domain" description="Peptidase metallopeptidase" evidence="9">
    <location>
        <begin position="99"/>
        <end position="253"/>
    </location>
</feature>
<evidence type="ECO:0000256" key="3">
    <source>
        <dbReference type="ARBA" id="ARBA00022723"/>
    </source>
</evidence>
<feature type="active site" evidence="6">
    <location>
        <position position="205"/>
    </location>
</feature>
<dbReference type="Gene3D" id="3.40.390.10">
    <property type="entry name" value="Collagenase (Catalytic Domain)"/>
    <property type="match status" value="1"/>
</dbReference>
<evidence type="ECO:0000313" key="10">
    <source>
        <dbReference type="EMBL" id="VDO62426.1"/>
    </source>
</evidence>
<comment type="similarity">
    <text evidence="1">Belongs to the peptidase M10A family.</text>
</comment>
<evidence type="ECO:0000256" key="7">
    <source>
        <dbReference type="PIRSR" id="PIRSR621190-2"/>
    </source>
</evidence>
<evidence type="ECO:0000313" key="11">
    <source>
        <dbReference type="Proteomes" id="UP000050761"/>
    </source>
</evidence>
<dbReference type="SUPFAM" id="SSF55486">
    <property type="entry name" value="Metalloproteases ('zincins'), catalytic domain"/>
    <property type="match status" value="1"/>
</dbReference>
<dbReference type="PRINTS" id="PR00138">
    <property type="entry name" value="MATRIXIN"/>
</dbReference>
<dbReference type="InterPro" id="IPR006026">
    <property type="entry name" value="Peptidase_Metallo"/>
</dbReference>
<evidence type="ECO:0000256" key="1">
    <source>
        <dbReference type="ARBA" id="ARBA00010370"/>
    </source>
</evidence>
<evidence type="ECO:0000259" key="9">
    <source>
        <dbReference type="SMART" id="SM00235"/>
    </source>
</evidence>
<dbReference type="InterPro" id="IPR001818">
    <property type="entry name" value="Pept_M10_metallopeptidase"/>
</dbReference>
<keyword evidence="4" id="KW-0378">Hydrolase</keyword>
<feature type="binding site" evidence="7">
    <location>
        <position position="208"/>
    </location>
    <ligand>
        <name>Zn(2+)</name>
        <dbReference type="ChEBI" id="CHEBI:29105"/>
        <label>2</label>
        <note>catalytic</note>
    </ligand>
</feature>
<keyword evidence="11" id="KW-1185">Reference proteome</keyword>
<feature type="binding site" description="in inhibited form" evidence="7">
    <location>
        <position position="83"/>
    </location>
    <ligand>
        <name>Zn(2+)</name>
        <dbReference type="ChEBI" id="CHEBI:29105"/>
        <label>2</label>
        <note>catalytic</note>
    </ligand>
</feature>
<dbReference type="SUPFAM" id="SSF50923">
    <property type="entry name" value="Hemopexin-like domain"/>
    <property type="match status" value="1"/>
</dbReference>
<gene>
    <name evidence="10" type="ORF">HPBE_LOCUS4805</name>
</gene>
<comment type="cofactor">
    <cofactor evidence="7">
        <name>Zn(2+)</name>
        <dbReference type="ChEBI" id="CHEBI:29105"/>
    </cofactor>
    <text evidence="7">Binds 2 Zn(2+) ions per subunit.</text>
</comment>
<reference evidence="10 11" key="1">
    <citation type="submission" date="2018-11" db="EMBL/GenBank/DDBJ databases">
        <authorList>
            <consortium name="Pathogen Informatics"/>
        </authorList>
    </citation>
    <scope>NUCLEOTIDE SEQUENCE [LARGE SCALE GENOMIC DNA]</scope>
</reference>
<dbReference type="GO" id="GO:0030574">
    <property type="term" value="P:collagen catabolic process"/>
    <property type="evidence" value="ECO:0007669"/>
    <property type="project" value="TreeGrafter"/>
</dbReference>
<dbReference type="InterPro" id="IPR024079">
    <property type="entry name" value="MetalloPept_cat_dom_sf"/>
</dbReference>
<proteinExistence type="inferred from homology"/>
<dbReference type="SMART" id="SM00235">
    <property type="entry name" value="ZnMc"/>
    <property type="match status" value="1"/>
</dbReference>
<evidence type="ECO:0000256" key="2">
    <source>
        <dbReference type="ARBA" id="ARBA00022670"/>
    </source>
</evidence>
<feature type="binding site" evidence="7">
    <location>
        <position position="153"/>
    </location>
    <ligand>
        <name>Ca(2+)</name>
        <dbReference type="ChEBI" id="CHEBI:29108"/>
        <label>2</label>
    </ligand>
</feature>
<evidence type="ECO:0000256" key="6">
    <source>
        <dbReference type="PIRSR" id="PIRSR621190-1"/>
    </source>
</evidence>
<dbReference type="PANTHER" id="PTHR10201:SF284">
    <property type="entry name" value="PEPTIDASE METALLOPEPTIDASE DOMAIN-CONTAINING PROTEIN"/>
    <property type="match status" value="1"/>
</dbReference>
<name>A0A3P7WNY1_HELPZ</name>
<dbReference type="Pfam" id="PF00413">
    <property type="entry name" value="Peptidase_M10"/>
    <property type="match status" value="1"/>
</dbReference>
<keyword evidence="3 7" id="KW-0479">Metal-binding</keyword>
<dbReference type="Gene3D" id="2.110.10.10">
    <property type="entry name" value="Hemopexin-like domain"/>
    <property type="match status" value="1"/>
</dbReference>
<feature type="signal peptide" evidence="8">
    <location>
        <begin position="1"/>
        <end position="18"/>
    </location>
</feature>
<dbReference type="GO" id="GO:0006508">
    <property type="term" value="P:proteolysis"/>
    <property type="evidence" value="ECO:0007669"/>
    <property type="project" value="UniProtKB-KW"/>
</dbReference>
<accession>A0A3P7WNY1</accession>
<keyword evidence="2" id="KW-0645">Protease</keyword>
<feature type="chain" id="PRO_5044596469" evidence="8">
    <location>
        <begin position="19"/>
        <end position="429"/>
    </location>
</feature>
<dbReference type="InterPro" id="IPR036375">
    <property type="entry name" value="Hemopexin-like_dom_sf"/>
</dbReference>
<dbReference type="InterPro" id="IPR021190">
    <property type="entry name" value="Pept_M10A"/>
</dbReference>
<evidence type="ECO:0000256" key="5">
    <source>
        <dbReference type="ARBA" id="ARBA00022833"/>
    </source>
</evidence>
<dbReference type="EMBL" id="UZAH01025366">
    <property type="protein sequence ID" value="VDO62426.1"/>
    <property type="molecule type" value="Genomic_DNA"/>
</dbReference>
<evidence type="ECO:0000313" key="12">
    <source>
        <dbReference type="WBParaSite" id="HPBE_0000480401-mRNA-1"/>
    </source>
</evidence>
<protein>
    <submittedName>
        <fullName evidence="12">ZnMc domain-containing protein</fullName>
    </submittedName>
</protein>
<evidence type="ECO:0000256" key="8">
    <source>
        <dbReference type="SAM" id="SignalP"/>
    </source>
</evidence>
<feature type="binding site" evidence="7">
    <location>
        <position position="204"/>
    </location>
    <ligand>
        <name>Zn(2+)</name>
        <dbReference type="ChEBI" id="CHEBI:29105"/>
        <label>2</label>
        <note>catalytic</note>
    </ligand>
</feature>
<organism evidence="10">
    <name type="scientific">Heligmosomoides polygyrus</name>
    <name type="common">Parasitic roundworm</name>
    <dbReference type="NCBI Taxonomy" id="6339"/>
    <lineage>
        <taxon>Eukaryota</taxon>
        <taxon>Metazoa</taxon>
        <taxon>Ecdysozoa</taxon>
        <taxon>Nematoda</taxon>
        <taxon>Chromadorea</taxon>
        <taxon>Rhabditida</taxon>
        <taxon>Rhabditina</taxon>
        <taxon>Rhabditomorpha</taxon>
        <taxon>Strongyloidea</taxon>
        <taxon>Heligmosomidae</taxon>
        <taxon>Heligmosomoides</taxon>
    </lineage>
</organism>
<comment type="cofactor">
    <cofactor evidence="7">
        <name>Ca(2+)</name>
        <dbReference type="ChEBI" id="CHEBI:29108"/>
    </cofactor>
    <text evidence="7">Can bind about 5 Ca(2+) ions per subunit.</text>
</comment>
<feature type="binding site" evidence="7">
    <location>
        <position position="169"/>
    </location>
    <ligand>
        <name>Ca(2+)</name>
        <dbReference type="ChEBI" id="CHEBI:29108"/>
        <label>3</label>
    </ligand>
</feature>
<reference evidence="12" key="2">
    <citation type="submission" date="2019-09" db="UniProtKB">
        <authorList>
            <consortium name="WormBaseParasite"/>
        </authorList>
    </citation>
    <scope>IDENTIFICATION</scope>
</reference>
<dbReference type="AlphaFoldDB" id="A0A3P7WNY1"/>
<dbReference type="WBParaSite" id="HPBE_0000480401-mRNA-1">
    <property type="protein sequence ID" value="HPBE_0000480401-mRNA-1"/>
    <property type="gene ID" value="HPBE_0000480401"/>
</dbReference>
<keyword evidence="8" id="KW-0732">Signal</keyword>
<dbReference type="Proteomes" id="UP000050761">
    <property type="component" value="Unassembled WGS sequence"/>
</dbReference>
<evidence type="ECO:0000256" key="4">
    <source>
        <dbReference type="ARBA" id="ARBA00022801"/>
    </source>
</evidence>